<organism evidence="2 3">
    <name type="scientific">Candidatus Thiodiazotropha taylori</name>
    <dbReference type="NCBI Taxonomy" id="2792791"/>
    <lineage>
        <taxon>Bacteria</taxon>
        <taxon>Pseudomonadati</taxon>
        <taxon>Pseudomonadota</taxon>
        <taxon>Gammaproteobacteria</taxon>
        <taxon>Chromatiales</taxon>
        <taxon>Sedimenticolaceae</taxon>
        <taxon>Candidatus Thiodiazotropha</taxon>
    </lineage>
</organism>
<name>A0A944MB09_9GAMM</name>
<dbReference type="Proteomes" id="UP000770889">
    <property type="component" value="Unassembled WGS sequence"/>
</dbReference>
<dbReference type="EMBL" id="JAHHGM010000003">
    <property type="protein sequence ID" value="MBT2988107.1"/>
    <property type="molecule type" value="Genomic_DNA"/>
</dbReference>
<evidence type="ECO:0000313" key="3">
    <source>
        <dbReference type="Proteomes" id="UP000770889"/>
    </source>
</evidence>
<dbReference type="InterPro" id="IPR007404">
    <property type="entry name" value="YdjM-like"/>
</dbReference>
<dbReference type="PANTHER" id="PTHR40031:SF1">
    <property type="entry name" value="MEMBRANE-BOUND METAL-DEPENDENT HYDROLASE"/>
    <property type="match status" value="1"/>
</dbReference>
<dbReference type="GO" id="GO:0016787">
    <property type="term" value="F:hydrolase activity"/>
    <property type="evidence" value="ECO:0007669"/>
    <property type="project" value="UniProtKB-KW"/>
</dbReference>
<accession>A0A944MB09</accession>
<dbReference type="PANTHER" id="PTHR40031">
    <property type="entry name" value="HYPOTHETICAL MEMBRANE SPANNING PROTEIN"/>
    <property type="match status" value="1"/>
</dbReference>
<keyword evidence="1" id="KW-0472">Membrane</keyword>
<feature type="transmembrane region" description="Helical" evidence="1">
    <location>
        <begin position="56"/>
        <end position="81"/>
    </location>
</feature>
<feature type="transmembrane region" description="Helical" evidence="1">
    <location>
        <begin position="93"/>
        <end position="114"/>
    </location>
</feature>
<keyword evidence="1" id="KW-0812">Transmembrane</keyword>
<dbReference type="AlphaFoldDB" id="A0A944MB09"/>
<dbReference type="InterPro" id="IPR053170">
    <property type="entry name" value="Transcription_regulator"/>
</dbReference>
<evidence type="ECO:0000313" key="2">
    <source>
        <dbReference type="EMBL" id="MBT2988107.1"/>
    </source>
</evidence>
<keyword evidence="1" id="KW-1133">Transmembrane helix</keyword>
<protein>
    <submittedName>
        <fullName evidence="2">Metal-dependent hydrolase</fullName>
    </submittedName>
</protein>
<feature type="transmembrane region" description="Helical" evidence="1">
    <location>
        <begin position="27"/>
        <end position="44"/>
    </location>
</feature>
<comment type="caution">
    <text evidence="2">The sequence shown here is derived from an EMBL/GenBank/DDBJ whole genome shotgun (WGS) entry which is preliminary data.</text>
</comment>
<gene>
    <name evidence="2" type="ORF">KME65_04010</name>
</gene>
<dbReference type="Pfam" id="PF04307">
    <property type="entry name" value="YdjM"/>
    <property type="match status" value="1"/>
</dbReference>
<sequence>MPDLDVLLPHADEVAAVTSHRGFSHSLVTHTVVAPILGTGLAHLHEKEGASITRWILLVWLALATHALLDATTVYGTQLFWPSTMPPVGLGSIFIIDPMYTLPLLIGVLWAAFAKRRLAVGRRANLVGLGLSTAYLAAAMLIQAQVHDIAERELMRKGAANDRLIATPTPFNLVLWRVVAMAPDGYREGYYSLLDPSPEVRFVHYPSHESLLSFIEDTPAVARLRWFTRGFYRVREIDGRVEITDLRMGFEPRYVFSFVVGQRQEGGIRPSIPPERAPAELPDAGALRWVWRRMLGETH</sequence>
<evidence type="ECO:0000256" key="1">
    <source>
        <dbReference type="SAM" id="Phobius"/>
    </source>
</evidence>
<keyword evidence="2" id="KW-0378">Hydrolase</keyword>
<reference evidence="2 3" key="1">
    <citation type="submission" date="2021-05" db="EMBL/GenBank/DDBJ databases">
        <title>Genetic and Functional Diversity in Clade A Lucinid endosymbionts from the Bahamas.</title>
        <authorList>
            <person name="Giani N.M."/>
            <person name="Engel A.S."/>
            <person name="Campbell B.J."/>
        </authorList>
    </citation>
    <scope>NUCLEOTIDE SEQUENCE [LARGE SCALE GENOMIC DNA]</scope>
    <source>
        <strain evidence="2">LUC16012Gg_MoonRockCtena</strain>
    </source>
</reference>
<feature type="transmembrane region" description="Helical" evidence="1">
    <location>
        <begin position="126"/>
        <end position="146"/>
    </location>
</feature>
<proteinExistence type="predicted"/>